<dbReference type="InterPro" id="IPR003018">
    <property type="entry name" value="GAF"/>
</dbReference>
<dbReference type="Pfam" id="PF01590">
    <property type="entry name" value="GAF"/>
    <property type="match status" value="1"/>
</dbReference>
<dbReference type="RefSeq" id="WP_354434211.1">
    <property type="nucleotide sequence ID" value="NZ_JBEPLY010000006.1"/>
</dbReference>
<keyword evidence="6" id="KW-0547">Nucleotide-binding</keyword>
<dbReference type="InterPro" id="IPR035965">
    <property type="entry name" value="PAS-like_dom_sf"/>
</dbReference>
<dbReference type="EC" id="2.7.13.3" evidence="2"/>
<reference evidence="10 11" key="1">
    <citation type="submission" date="2024-06" db="EMBL/GenBank/DDBJ databases">
        <title>Genomic Encyclopedia of Type Strains, Phase IV (KMG-IV): sequencing the most valuable type-strain genomes for metagenomic binning, comparative biology and taxonomic classification.</title>
        <authorList>
            <person name="Goeker M."/>
        </authorList>
    </citation>
    <scope>NUCLEOTIDE SEQUENCE [LARGE SCALE GENOMIC DNA]</scope>
    <source>
        <strain evidence="10 11">DSM 28102</strain>
    </source>
</reference>
<keyword evidence="7 10" id="KW-0418">Kinase</keyword>
<dbReference type="Gene3D" id="3.30.450.20">
    <property type="entry name" value="PAS domain"/>
    <property type="match status" value="1"/>
</dbReference>
<dbReference type="EMBL" id="JBEPLY010000006">
    <property type="protein sequence ID" value="MET3600228.1"/>
    <property type="molecule type" value="Genomic_DNA"/>
</dbReference>
<evidence type="ECO:0000313" key="10">
    <source>
        <dbReference type="EMBL" id="MET3600228.1"/>
    </source>
</evidence>
<protein>
    <recommendedName>
        <fullName evidence="3">Blue-light-activated histidine kinase</fullName>
        <ecNumber evidence="2">2.7.13.3</ecNumber>
    </recommendedName>
</protein>
<dbReference type="SMART" id="SM00911">
    <property type="entry name" value="HWE_HK"/>
    <property type="match status" value="1"/>
</dbReference>
<dbReference type="GO" id="GO:0016301">
    <property type="term" value="F:kinase activity"/>
    <property type="evidence" value="ECO:0007669"/>
    <property type="project" value="UniProtKB-KW"/>
</dbReference>
<name>A0ABV2ICT6_9HYPH</name>
<evidence type="ECO:0000256" key="6">
    <source>
        <dbReference type="ARBA" id="ARBA00022741"/>
    </source>
</evidence>
<evidence type="ECO:0000313" key="11">
    <source>
        <dbReference type="Proteomes" id="UP001549164"/>
    </source>
</evidence>
<keyword evidence="11" id="KW-1185">Reference proteome</keyword>
<proteinExistence type="predicted"/>
<keyword evidence="4" id="KW-0597">Phosphoprotein</keyword>
<dbReference type="PANTHER" id="PTHR41523">
    <property type="entry name" value="TWO-COMPONENT SYSTEM SENSOR PROTEIN"/>
    <property type="match status" value="1"/>
</dbReference>
<evidence type="ECO:0000256" key="4">
    <source>
        <dbReference type="ARBA" id="ARBA00022553"/>
    </source>
</evidence>
<dbReference type="PANTHER" id="PTHR41523:SF7">
    <property type="entry name" value="HISTIDINE KINASE"/>
    <property type="match status" value="1"/>
</dbReference>
<feature type="domain" description="Signal transduction histidine kinase HWE region" evidence="9">
    <location>
        <begin position="312"/>
        <end position="394"/>
    </location>
</feature>
<evidence type="ECO:0000256" key="2">
    <source>
        <dbReference type="ARBA" id="ARBA00012438"/>
    </source>
</evidence>
<keyword evidence="5" id="KW-0808">Transferase</keyword>
<evidence type="ECO:0000256" key="7">
    <source>
        <dbReference type="ARBA" id="ARBA00022777"/>
    </source>
</evidence>
<evidence type="ECO:0000256" key="8">
    <source>
        <dbReference type="ARBA" id="ARBA00022840"/>
    </source>
</evidence>
<dbReference type="InterPro" id="IPR000014">
    <property type="entry name" value="PAS"/>
</dbReference>
<dbReference type="Gene3D" id="3.30.450.40">
    <property type="match status" value="1"/>
</dbReference>
<accession>A0ABV2ICT6</accession>
<keyword evidence="8" id="KW-0067">ATP-binding</keyword>
<evidence type="ECO:0000256" key="1">
    <source>
        <dbReference type="ARBA" id="ARBA00000085"/>
    </source>
</evidence>
<dbReference type="Gene3D" id="3.30.565.10">
    <property type="entry name" value="Histidine kinase-like ATPase, C-terminal domain"/>
    <property type="match status" value="1"/>
</dbReference>
<gene>
    <name evidence="10" type="ORF">ABID12_002173</name>
</gene>
<sequence>MEHLPTDIVDAIKDQDRLNTLSQTIMRAAETDEDFVAIVEAAALRFSCPAALILIADYDENWVQAVHGMAPEVVPTRSGLFVYPLVLKTDPALILNDPADQSHLTPSVPSFEGKPVRFFAGAPIKVHGVNAGSLCVIDSKNHHDISSEDAAALRRLANLAGSLYELKDAARGKVSADLALSRAQKRHSMALRAGNIAAWSWDRKSNTVECDNVLREMLGLPVGEVLTWRRVLRAIAPETRIPLLRRFRAALERGEEYQCEFKAANTGKWLLSLGGAYESVLSPEESGSVFGVVVDISVTKESEQKTRLLLRELNHRVKNTLAIVQSIAGQTLRRSRTSAEFNMAFSGRLQALSAAHTLLSDEQWGAIALDRLMRSQIAPYIDSGSRQVDIHGSAVYLDPDEALALGLVIHELASNAAKFGALSTRVGVVDITVACSTDGNGTPHLELDWVEVGGPPVMPPEQRGFGSVLIERSLDKIIGSNVDVDFADTGLRVHIRMPLRFC</sequence>
<dbReference type="SUPFAM" id="SSF55781">
    <property type="entry name" value="GAF domain-like"/>
    <property type="match status" value="1"/>
</dbReference>
<dbReference type="Pfam" id="PF07536">
    <property type="entry name" value="HWE_HK"/>
    <property type="match status" value="1"/>
</dbReference>
<dbReference type="SUPFAM" id="SSF55785">
    <property type="entry name" value="PYP-like sensor domain (PAS domain)"/>
    <property type="match status" value="1"/>
</dbReference>
<comment type="caution">
    <text evidence="10">The sequence shown here is derived from an EMBL/GenBank/DDBJ whole genome shotgun (WGS) entry which is preliminary data.</text>
</comment>
<organism evidence="10 11">
    <name type="scientific">Martelella mangrovi</name>
    <dbReference type="NCBI Taxonomy" id="1397477"/>
    <lineage>
        <taxon>Bacteria</taxon>
        <taxon>Pseudomonadati</taxon>
        <taxon>Pseudomonadota</taxon>
        <taxon>Alphaproteobacteria</taxon>
        <taxon>Hyphomicrobiales</taxon>
        <taxon>Aurantimonadaceae</taxon>
        <taxon>Martelella</taxon>
    </lineage>
</organism>
<evidence type="ECO:0000256" key="3">
    <source>
        <dbReference type="ARBA" id="ARBA00021740"/>
    </source>
</evidence>
<evidence type="ECO:0000259" key="9">
    <source>
        <dbReference type="SMART" id="SM00911"/>
    </source>
</evidence>
<dbReference type="InterPro" id="IPR036890">
    <property type="entry name" value="HATPase_C_sf"/>
</dbReference>
<dbReference type="CDD" id="cd00130">
    <property type="entry name" value="PAS"/>
    <property type="match status" value="1"/>
</dbReference>
<comment type="catalytic activity">
    <reaction evidence="1">
        <text>ATP + protein L-histidine = ADP + protein N-phospho-L-histidine.</text>
        <dbReference type="EC" id="2.7.13.3"/>
    </reaction>
</comment>
<dbReference type="InterPro" id="IPR029016">
    <property type="entry name" value="GAF-like_dom_sf"/>
</dbReference>
<dbReference type="Proteomes" id="UP001549164">
    <property type="component" value="Unassembled WGS sequence"/>
</dbReference>
<dbReference type="InterPro" id="IPR011102">
    <property type="entry name" value="Sig_transdc_His_kinase_HWE"/>
</dbReference>
<evidence type="ECO:0000256" key="5">
    <source>
        <dbReference type="ARBA" id="ARBA00022679"/>
    </source>
</evidence>